<keyword evidence="6" id="KW-0720">Serine protease</keyword>
<sequence>MAEDVPGYLRYPHVRGSLLTFVAEDDVWLAPLREDGSVGRAWRVTSDRIKVSNPRLSPDARTLAWTSWLAPTPEVWTAPVSGGPALRLSWSGSEDTRVLGWMPNGDVLAVSSYHQPFSRYTWAYSLPTSGAVSVRLPWGPVSDAAITPRNTLLLTGTAPHDPAAWKRYRGGASGRLWLDGARLLEGIGGHFAAPMLVGDLPDVRVAFLCDHEGIGNVYSCRLDGTDLRRHTDHDEFYARNASTDGRRVVYQHAGDLWLLDGLDAPEPRRLEVPLDGARTGRRPYQIPVSYNLNGFACDHDGRASAVLVRGSLYWLTHHDGPARVLADSPSVRVRLPVMLGIEHVAWVSDANGDDELAIAPLPGGTYNFAELGFPKPRVLAAGEIGRVVALAAAPDGSRLAVATSDGRLLLVNAVSGNVREVVRSSYGPVSGLAFSPDSAWLVWSQAVANKSLRRIRLVDCGHSERIYDVTTGRFEDEGPCFTADGRFLVFLSWRGFDPVHDVHTGDMSFPLGCRPYLVPLAVDDLAPFSTPVEGRAPDGTASYSPPQDGAMRLDPQDLAERLVPFPVIASKYSDPAPVAGGVVWLRWPISGALGQTFANPDDLSGQPALEYYSLDSNECEVLAEDVDAFAVSGDGGSIVLLADGELRLLSVRDPERDFTVDLRRITHTVHPAQEWRQAYREAARVVRDQYWDPNMCGLDWSALTEQYAPLIERVGSPDDFGDVLQELLGELGTSHANAVPARLAEGPTRPERPLGLLAMDVHREGGDKAARWVIDRVLAGESSDPRARAPLAAHGVKPGDEIVEIAGRVPDPVLGPLPLLAGTGGTTIELVLRSGEDGRLRRIAVTPLSDEMPVRYQDTVLNRRAQVRQLSEGRCGYLHIPDLSGSGWAQFNRDLRREFNYPALVLDVRGNAGGNVSQLVLDKINRRVLAWDFTRDRRPARYPRDAVRGPVVAIADEATSSDGDVIVAAFRALGLGPVVGQRTWGGVVGMTGRHTLVDGTQITVPKNAAWFPGLGFSIENHGVEPDVEVVRGPLDWAEGRNTQLEAAVRLALELLERHPAAAEPPISTP</sequence>
<feature type="active site" description="Charge relay system" evidence="7">
    <location>
        <position position="1019"/>
    </location>
</feature>
<evidence type="ECO:0000313" key="11">
    <source>
        <dbReference type="EMBL" id="MBR7829511.1"/>
    </source>
</evidence>
<dbReference type="InterPro" id="IPR012393">
    <property type="entry name" value="Tricorn_protease"/>
</dbReference>
<feature type="domain" description="Tail specific protease" evidence="10">
    <location>
        <begin position="838"/>
        <end position="1030"/>
    </location>
</feature>
<dbReference type="SUPFAM" id="SSF52096">
    <property type="entry name" value="ClpP/crotonase"/>
    <property type="match status" value="1"/>
</dbReference>
<dbReference type="Proteomes" id="UP000676325">
    <property type="component" value="Unassembled WGS sequence"/>
</dbReference>
<dbReference type="Gene3D" id="3.90.226.10">
    <property type="entry name" value="2-enoyl-CoA Hydratase, Chain A, domain 1"/>
    <property type="match status" value="1"/>
</dbReference>
<reference evidence="11" key="1">
    <citation type="submission" date="2021-04" db="EMBL/GenBank/DDBJ databases">
        <title>Genome based classification of Actinospica acidithermotolerans sp. nov., an actinobacterium isolated from an Indonesian hot spring.</title>
        <authorList>
            <person name="Kusuma A.B."/>
            <person name="Putra K.E."/>
            <person name="Nafisah S."/>
            <person name="Loh J."/>
            <person name="Nouioui I."/>
            <person name="Goodfellow M."/>
        </authorList>
    </citation>
    <scope>NUCLEOTIDE SEQUENCE</scope>
    <source>
        <strain evidence="11">MGRD01-02</strain>
    </source>
</reference>
<gene>
    <name evidence="11" type="ORF">KDK95_24615</name>
</gene>
<dbReference type="InterPro" id="IPR015943">
    <property type="entry name" value="WD40/YVTN_repeat-like_dom_sf"/>
</dbReference>
<dbReference type="Gene3D" id="2.120.10.60">
    <property type="entry name" value="Tricorn protease N-terminal domain"/>
    <property type="match status" value="1"/>
</dbReference>
<feature type="active site" description="Charge relay system" evidence="7">
    <location>
        <position position="735"/>
    </location>
</feature>
<organism evidence="11 12">
    <name type="scientific">Actinospica acidithermotolerans</name>
    <dbReference type="NCBI Taxonomy" id="2828514"/>
    <lineage>
        <taxon>Bacteria</taxon>
        <taxon>Bacillati</taxon>
        <taxon>Actinomycetota</taxon>
        <taxon>Actinomycetes</taxon>
        <taxon>Catenulisporales</taxon>
        <taxon>Actinospicaceae</taxon>
        <taxon>Actinospica</taxon>
    </lineage>
</organism>
<dbReference type="Pfam" id="PF03572">
    <property type="entry name" value="Peptidase_S41"/>
    <property type="match status" value="1"/>
</dbReference>
<accession>A0A941INH7</accession>
<feature type="site" description="Transition state stabilizer; via amide nitrogen" evidence="8">
    <location>
        <position position="962"/>
    </location>
</feature>
<evidence type="ECO:0000256" key="5">
    <source>
        <dbReference type="ARBA" id="ARBA00022801"/>
    </source>
</evidence>
<evidence type="ECO:0000256" key="3">
    <source>
        <dbReference type="ARBA" id="ARBA00022490"/>
    </source>
</evidence>
<dbReference type="GO" id="GO:0006508">
    <property type="term" value="P:proteolysis"/>
    <property type="evidence" value="ECO:0007669"/>
    <property type="project" value="UniProtKB-KW"/>
</dbReference>
<dbReference type="Gene3D" id="2.30.42.10">
    <property type="match status" value="1"/>
</dbReference>
<evidence type="ECO:0000256" key="6">
    <source>
        <dbReference type="ARBA" id="ARBA00022825"/>
    </source>
</evidence>
<feature type="active site" description="Nucleophile" evidence="7">
    <location>
        <position position="961"/>
    </location>
</feature>
<dbReference type="Pfam" id="PF14685">
    <property type="entry name" value="PDZ_Tricorn"/>
    <property type="match status" value="1"/>
</dbReference>
<dbReference type="PANTHER" id="PTHR43253:SF1">
    <property type="entry name" value="TRICORN PROTEASE HOMOLOG 2-RELATED"/>
    <property type="match status" value="1"/>
</dbReference>
<dbReference type="InterPro" id="IPR005151">
    <property type="entry name" value="Tail-specific_protease"/>
</dbReference>
<dbReference type="Gene3D" id="3.30.750.44">
    <property type="match status" value="1"/>
</dbReference>
<dbReference type="RefSeq" id="WP_212520643.1">
    <property type="nucleotide sequence ID" value="NZ_JAGSOH010000088.1"/>
</dbReference>
<keyword evidence="12" id="KW-1185">Reference proteome</keyword>
<dbReference type="EMBL" id="JAGSOH010000088">
    <property type="protein sequence ID" value="MBR7829511.1"/>
    <property type="molecule type" value="Genomic_DNA"/>
</dbReference>
<keyword evidence="4" id="KW-0645">Protease</keyword>
<dbReference type="SUPFAM" id="SSF69322">
    <property type="entry name" value="Tricorn protease domain 2"/>
    <property type="match status" value="1"/>
</dbReference>
<evidence type="ECO:0000259" key="10">
    <source>
        <dbReference type="SMART" id="SM00245"/>
    </source>
</evidence>
<dbReference type="GO" id="GO:0008236">
    <property type="term" value="F:serine-type peptidase activity"/>
    <property type="evidence" value="ECO:0007669"/>
    <property type="project" value="UniProtKB-KW"/>
</dbReference>
<comment type="caution">
    <text evidence="11">The sequence shown here is derived from an EMBL/GenBank/DDBJ whole genome shotgun (WGS) entry which is preliminary data.</text>
</comment>
<comment type="subcellular location">
    <subcellularLocation>
        <location evidence="1">Cytoplasm</location>
    </subcellularLocation>
</comment>
<dbReference type="PIRSF" id="PIRSF036421">
    <property type="entry name" value="Tricorn_protease"/>
    <property type="match status" value="1"/>
</dbReference>
<evidence type="ECO:0000256" key="9">
    <source>
        <dbReference type="SAM" id="MobiDB-lite"/>
    </source>
</evidence>
<dbReference type="SMART" id="SM00245">
    <property type="entry name" value="TSPc"/>
    <property type="match status" value="1"/>
</dbReference>
<evidence type="ECO:0000313" key="12">
    <source>
        <dbReference type="Proteomes" id="UP000676325"/>
    </source>
</evidence>
<dbReference type="InterPro" id="IPR029045">
    <property type="entry name" value="ClpP/crotonase-like_dom_sf"/>
</dbReference>
<feature type="region of interest" description="Disordered" evidence="9">
    <location>
        <begin position="529"/>
        <end position="548"/>
    </location>
</feature>
<dbReference type="AlphaFoldDB" id="A0A941INH7"/>
<evidence type="ECO:0000256" key="1">
    <source>
        <dbReference type="ARBA" id="ARBA00004496"/>
    </source>
</evidence>
<dbReference type="Gene3D" id="2.130.10.10">
    <property type="entry name" value="YVTN repeat-like/Quinoprotein amine dehydrogenase"/>
    <property type="match status" value="1"/>
</dbReference>
<proteinExistence type="inferred from homology"/>
<dbReference type="Pfam" id="PF14684">
    <property type="entry name" value="Tricorn_C1"/>
    <property type="match status" value="1"/>
</dbReference>
<evidence type="ECO:0000256" key="7">
    <source>
        <dbReference type="PIRSR" id="PIRSR036421-1"/>
    </source>
</evidence>
<dbReference type="GO" id="GO:0005737">
    <property type="term" value="C:cytoplasm"/>
    <property type="evidence" value="ECO:0007669"/>
    <property type="project" value="UniProtKB-SubCell"/>
</dbReference>
<evidence type="ECO:0000256" key="2">
    <source>
        <dbReference type="ARBA" id="ARBA00008524"/>
    </source>
</evidence>
<dbReference type="CDD" id="cd07562">
    <property type="entry name" value="Peptidase_S41_TRI"/>
    <property type="match status" value="1"/>
</dbReference>
<dbReference type="InterPro" id="IPR029414">
    <property type="entry name" value="Tricorn_PDZ"/>
</dbReference>
<dbReference type="SUPFAM" id="SSF69304">
    <property type="entry name" value="Tricorn protease N-terminal domain"/>
    <property type="match status" value="1"/>
</dbReference>
<keyword evidence="3" id="KW-0963">Cytoplasm</keyword>
<name>A0A941INH7_9ACTN</name>
<protein>
    <submittedName>
        <fullName evidence="11">PDZ domain-containing protein</fullName>
    </submittedName>
</protein>
<evidence type="ECO:0000256" key="8">
    <source>
        <dbReference type="PIRSR" id="PIRSR036421-3"/>
    </source>
</evidence>
<keyword evidence="5" id="KW-0378">Hydrolase</keyword>
<evidence type="ECO:0000256" key="4">
    <source>
        <dbReference type="ARBA" id="ARBA00022670"/>
    </source>
</evidence>
<dbReference type="InterPro" id="IPR028204">
    <property type="entry name" value="Tricorn_C1"/>
</dbReference>
<comment type="similarity">
    <text evidence="2">Belongs to the peptidase S41B family.</text>
</comment>
<dbReference type="Pfam" id="PF26550">
    <property type="entry name" value="Tricorn_2nd"/>
    <property type="match status" value="1"/>
</dbReference>
<dbReference type="SUPFAM" id="SSF50156">
    <property type="entry name" value="PDZ domain-like"/>
    <property type="match status" value="1"/>
</dbReference>
<dbReference type="InterPro" id="IPR036034">
    <property type="entry name" value="PDZ_sf"/>
</dbReference>
<dbReference type="Pfam" id="PF26549">
    <property type="entry name" value="Tricorn_N"/>
    <property type="match status" value="1"/>
</dbReference>
<dbReference type="PANTHER" id="PTHR43253">
    <property type="entry name" value="TRICORN PROTEASE HOMOLOG 2-RELATED"/>
    <property type="match status" value="1"/>
</dbReference>
<feature type="non-terminal residue" evidence="11">
    <location>
        <position position="1069"/>
    </location>
</feature>